<dbReference type="PANTHER" id="PTHR11741:SF10">
    <property type="entry name" value="POLYPROTEIN OF EF-TS, CHLOROPLASTIC"/>
    <property type="match status" value="1"/>
</dbReference>
<feature type="region of interest" description="Disordered" evidence="7">
    <location>
        <begin position="778"/>
        <end position="808"/>
    </location>
</feature>
<proteinExistence type="inferred from homology"/>
<feature type="domain" description="S1 motif" evidence="8">
    <location>
        <begin position="232"/>
        <end position="345"/>
    </location>
</feature>
<comment type="similarity">
    <text evidence="1 5 6">Belongs to the EF-Ts family.</text>
</comment>
<dbReference type="PANTHER" id="PTHR11741">
    <property type="entry name" value="ELONGATION FACTOR TS"/>
    <property type="match status" value="1"/>
</dbReference>
<reference evidence="9 10" key="1">
    <citation type="journal article" date="2018" name="Sci. Rep.">
        <title>Raphidocelis subcapitata (=Pseudokirchneriella subcapitata) provides an insight into genome evolution and environmental adaptations in the Sphaeropleales.</title>
        <authorList>
            <person name="Suzuki S."/>
            <person name="Yamaguchi H."/>
            <person name="Nakajima N."/>
            <person name="Kawachi M."/>
        </authorList>
    </citation>
    <scope>NUCLEOTIDE SEQUENCE [LARGE SCALE GENOMIC DNA]</scope>
    <source>
        <strain evidence="9 10">NIES-35</strain>
    </source>
</reference>
<dbReference type="Gene3D" id="3.30.479.20">
    <property type="entry name" value="Elongation factor Ts, dimerisation domain"/>
    <property type="match status" value="2"/>
</dbReference>
<evidence type="ECO:0000313" key="9">
    <source>
        <dbReference type="EMBL" id="GBF93469.1"/>
    </source>
</evidence>
<dbReference type="EMBL" id="BDRX01000041">
    <property type="protein sequence ID" value="GBF93469.1"/>
    <property type="molecule type" value="Genomic_DNA"/>
</dbReference>
<dbReference type="Proteomes" id="UP000247498">
    <property type="component" value="Unassembled WGS sequence"/>
</dbReference>
<evidence type="ECO:0000313" key="10">
    <source>
        <dbReference type="Proteomes" id="UP000247498"/>
    </source>
</evidence>
<dbReference type="Pfam" id="PF00575">
    <property type="entry name" value="S1"/>
    <property type="match status" value="1"/>
</dbReference>
<dbReference type="FunCoup" id="A0A2V0P1M7">
    <property type="interactions" value="663"/>
</dbReference>
<dbReference type="InParanoid" id="A0A2V0P1M7"/>
<dbReference type="InterPro" id="IPR036402">
    <property type="entry name" value="EF-Ts_dimer_sf"/>
</dbReference>
<evidence type="ECO:0000256" key="6">
    <source>
        <dbReference type="RuleBase" id="RU000642"/>
    </source>
</evidence>
<dbReference type="AlphaFoldDB" id="A0A2V0P1M7"/>
<dbReference type="GO" id="GO:0003746">
    <property type="term" value="F:translation elongation factor activity"/>
    <property type="evidence" value="ECO:0007669"/>
    <property type="project" value="UniProtKB-UniRule"/>
</dbReference>
<dbReference type="Gene3D" id="1.10.286.20">
    <property type="match status" value="2"/>
</dbReference>
<dbReference type="InterPro" id="IPR012340">
    <property type="entry name" value="NA-bd_OB-fold"/>
</dbReference>
<dbReference type="SUPFAM" id="SSF46934">
    <property type="entry name" value="UBA-like"/>
    <property type="match status" value="2"/>
</dbReference>
<dbReference type="InterPro" id="IPR003029">
    <property type="entry name" value="S1_domain"/>
</dbReference>
<dbReference type="InterPro" id="IPR001816">
    <property type="entry name" value="Transl_elong_EFTs/EF1B"/>
</dbReference>
<name>A0A2V0P1M7_9CHLO</name>
<evidence type="ECO:0000256" key="3">
    <source>
        <dbReference type="ARBA" id="ARBA00022917"/>
    </source>
</evidence>
<dbReference type="GO" id="GO:0005739">
    <property type="term" value="C:mitochondrion"/>
    <property type="evidence" value="ECO:0007669"/>
    <property type="project" value="UniProtKB-SubCell"/>
</dbReference>
<organism evidence="9 10">
    <name type="scientific">Raphidocelis subcapitata</name>
    <dbReference type="NCBI Taxonomy" id="307507"/>
    <lineage>
        <taxon>Eukaryota</taxon>
        <taxon>Viridiplantae</taxon>
        <taxon>Chlorophyta</taxon>
        <taxon>core chlorophytes</taxon>
        <taxon>Chlorophyceae</taxon>
        <taxon>CS clade</taxon>
        <taxon>Sphaeropleales</taxon>
        <taxon>Selenastraceae</taxon>
        <taxon>Raphidocelis</taxon>
    </lineage>
</organism>
<dbReference type="STRING" id="307507.A0A2V0P1M7"/>
<gene>
    <name evidence="5" type="primary">EFTS</name>
    <name evidence="9" type="ORF">Rsub_06602</name>
</gene>
<dbReference type="FunFam" id="1.10.8.10:FF:000001">
    <property type="entry name" value="Elongation factor Ts"/>
    <property type="match status" value="2"/>
</dbReference>
<dbReference type="SUPFAM" id="SSF50249">
    <property type="entry name" value="Nucleic acid-binding proteins"/>
    <property type="match status" value="2"/>
</dbReference>
<dbReference type="SUPFAM" id="SSF54713">
    <property type="entry name" value="Elongation factor Ts (EF-Ts), dimerisation domain"/>
    <property type="match status" value="2"/>
</dbReference>
<sequence>MNLSRATTQAAGARAPSVAPLRPVGSKRRPQAFKGSRKPSVAVAAEQQAGESAAPAAPKQQQQQRQRRAPRNVTVQIAEVQPGQEYEGTVSSVETYGAFVNIGAETDGLVHVSQLTDGYVKNVADVVKVGASVKVKVLTVDAGAKRLALTMKGMGNTAPARGGKGGPVEASFEEETADDGDDGFALEAGDIALDGLVFRVDDAAADEEGYDEADEFEAAAEADVAAIAALENSVVRGTVASVEDFGVVVEWTDAKGAKQSGLLHVSEMRAPASAAEAELGGASDGGDGEGEEGAAAFFADEGEFTGEAYVDVGGVDKPSRYYKAGDAVSCFVMAVEGRKLELTQNPESLALDDAIDEEGEAGDAAEARAFAAADPQAAAYAPVAEEGEEVEGLEWTAASAAETSASIYYGQSNGAAKNAGAPAFIRGKRGAAVAPGAFPSRGYSVADADLRVAAASRLVDIDDAGEEAELVDYWTNDGLPRPSKVRLAALGAKIEADAEGALAVVPRDAEGEGAAAGAGAGEAALELLAGITDADLDAIVADLLADEEDEAEVPLLARRAPGVFAMSVETISAADVKKLRQSTGAGMMDCKKALKENAGDFEKATEWLRQKGLSGADKKAGRAATEGAVARYIHPGSRLGVLLEVNCETDFVAASEQFQSLVGELGMIVASTDVVCVSAEDMPGDLLEKERQVEMGKEDLKSKPEAVRAKIVEGRLDKIKRQYALLEQPALRDNNKSVTEIIKETIAAVGENIQVRRFVKFRLGEGLEKKSADFAAEVAQQTQAKADKPKAEPKKEEKPKEEPKVAKPAVAVSASEVKALRESTGAGMMDCKKALAENGGDAAAAAEWLRKKGLSGADKKAGRLAAEGAVAAYIHPGSRLGVLLEVNCETDFVAAGESFNQLVNGLAMQIAASPALEYVSADEIPPEVFAKELEVEMGREDLQAKPEPIRKKIAEGRVKKIATERALLEQPYLIDPTKTVAEAVKATIASVGENVQIRRFERFVLGEGLEKKVSDLAADVAAATGGRA</sequence>
<dbReference type="Gene3D" id="2.40.50.140">
    <property type="entry name" value="Nucleic acid-binding proteins"/>
    <property type="match status" value="2"/>
</dbReference>
<evidence type="ECO:0000259" key="8">
    <source>
        <dbReference type="PROSITE" id="PS50126"/>
    </source>
</evidence>
<feature type="region of interest" description="Disordered" evidence="7">
    <location>
        <begin position="1"/>
        <end position="72"/>
    </location>
</feature>
<keyword evidence="5" id="KW-0496">Mitochondrion</keyword>
<evidence type="ECO:0000256" key="5">
    <source>
        <dbReference type="HAMAP-Rule" id="MF_03135"/>
    </source>
</evidence>
<dbReference type="FunFam" id="2.40.50.140:FF:000051">
    <property type="entry name" value="RNA-binding transcriptional accessory protein"/>
    <property type="match status" value="1"/>
</dbReference>
<accession>A0A2V0P1M7</accession>
<evidence type="ECO:0000256" key="1">
    <source>
        <dbReference type="ARBA" id="ARBA00005532"/>
    </source>
</evidence>
<dbReference type="HAMAP" id="MF_00050">
    <property type="entry name" value="EF_Ts"/>
    <property type="match status" value="2"/>
</dbReference>
<dbReference type="NCBIfam" id="TIGR00116">
    <property type="entry name" value="tsf"/>
    <property type="match status" value="2"/>
</dbReference>
<dbReference type="Gene3D" id="1.10.8.10">
    <property type="entry name" value="DNA helicase RuvA subunit, C-terminal domain"/>
    <property type="match status" value="2"/>
</dbReference>
<feature type="domain" description="S1 motif" evidence="8">
    <location>
        <begin position="83"/>
        <end position="152"/>
    </location>
</feature>
<protein>
    <recommendedName>
        <fullName evidence="5">Elongation factor Ts, mitochondrial</fullName>
        <shortName evidence="5">EF-Ts</shortName>
        <shortName evidence="5">EF-TsMt</shortName>
    </recommendedName>
</protein>
<dbReference type="PROSITE" id="PS01127">
    <property type="entry name" value="EF_TS_2"/>
    <property type="match status" value="2"/>
</dbReference>
<dbReference type="InterPro" id="IPR014039">
    <property type="entry name" value="Transl_elong_EFTs/EF1B_dimer"/>
</dbReference>
<dbReference type="OrthoDB" id="277235at2759"/>
<dbReference type="Pfam" id="PF00889">
    <property type="entry name" value="EF_TS"/>
    <property type="match status" value="2"/>
</dbReference>
<dbReference type="InterPro" id="IPR009060">
    <property type="entry name" value="UBA-like_sf"/>
</dbReference>
<comment type="subcellular location">
    <subcellularLocation>
        <location evidence="5">Mitochondrion</location>
    </subcellularLocation>
</comment>
<comment type="function">
    <text evidence="4 5 6">Associates with the EF-Tu.GDP complex and induces the exchange of GDP to GTP. It remains bound to the aminoacyl-tRNA.EF-Tu.GTP complex up to the GTP hydrolysis stage on the ribosome.</text>
</comment>
<evidence type="ECO:0000256" key="2">
    <source>
        <dbReference type="ARBA" id="ARBA00022768"/>
    </source>
</evidence>
<keyword evidence="3 5" id="KW-0648">Protein biosynthesis</keyword>
<dbReference type="CDD" id="cd14275">
    <property type="entry name" value="UBA_EF-Ts"/>
    <property type="match status" value="2"/>
</dbReference>
<dbReference type="PROSITE" id="PS50126">
    <property type="entry name" value="S1"/>
    <property type="match status" value="2"/>
</dbReference>
<feature type="compositionally biased region" description="Polar residues" evidence="7">
    <location>
        <begin position="1"/>
        <end position="10"/>
    </location>
</feature>
<feature type="compositionally biased region" description="Low complexity" evidence="7">
    <location>
        <begin position="53"/>
        <end position="64"/>
    </location>
</feature>
<dbReference type="GO" id="GO:0003729">
    <property type="term" value="F:mRNA binding"/>
    <property type="evidence" value="ECO:0007669"/>
    <property type="project" value="UniProtKB-ARBA"/>
</dbReference>
<dbReference type="GO" id="GO:0070125">
    <property type="term" value="P:mitochondrial translational elongation"/>
    <property type="evidence" value="ECO:0007669"/>
    <property type="project" value="TreeGrafter"/>
</dbReference>
<evidence type="ECO:0000256" key="4">
    <source>
        <dbReference type="ARBA" id="ARBA00025453"/>
    </source>
</evidence>
<evidence type="ECO:0000256" key="7">
    <source>
        <dbReference type="SAM" id="MobiDB-lite"/>
    </source>
</evidence>
<comment type="caution">
    <text evidence="9">The sequence shown here is derived from an EMBL/GenBank/DDBJ whole genome shotgun (WGS) entry which is preliminary data.</text>
</comment>
<dbReference type="PROSITE" id="PS01126">
    <property type="entry name" value="EF_TS_1"/>
    <property type="match status" value="2"/>
</dbReference>
<feature type="compositionally biased region" description="Basic residues" evidence="7">
    <location>
        <begin position="25"/>
        <end position="37"/>
    </location>
</feature>
<dbReference type="SMART" id="SM00316">
    <property type="entry name" value="S1"/>
    <property type="match status" value="2"/>
</dbReference>
<feature type="compositionally biased region" description="Basic and acidic residues" evidence="7">
    <location>
        <begin position="785"/>
        <end position="805"/>
    </location>
</feature>
<keyword evidence="2 5" id="KW-0251">Elongation factor</keyword>
<keyword evidence="10" id="KW-1185">Reference proteome</keyword>
<dbReference type="InterPro" id="IPR018101">
    <property type="entry name" value="Transl_elong_Ts_CS"/>
</dbReference>